<dbReference type="Proteomes" id="UP000050417">
    <property type="component" value="Unassembled WGS sequence"/>
</dbReference>
<reference evidence="6 7" key="1">
    <citation type="submission" date="2015-07" db="EMBL/GenBank/DDBJ databases">
        <title>Genome sequence of Ornatilinea apprima DSM 23815.</title>
        <authorList>
            <person name="Hemp J."/>
            <person name="Ward L.M."/>
            <person name="Pace L.A."/>
            <person name="Fischer W.W."/>
        </authorList>
    </citation>
    <scope>NUCLEOTIDE SEQUENCE [LARGE SCALE GENOMIC DNA]</scope>
    <source>
        <strain evidence="6 7">P3M-1</strain>
    </source>
</reference>
<dbReference type="Pfam" id="PF13377">
    <property type="entry name" value="Peripla_BP_3"/>
    <property type="match status" value="1"/>
</dbReference>
<dbReference type="InterPro" id="IPR046335">
    <property type="entry name" value="LacI/GalR-like_sensor"/>
</dbReference>
<accession>A0A0P6WVV2</accession>
<dbReference type="OrthoDB" id="9784962at2"/>
<dbReference type="SMART" id="SM00354">
    <property type="entry name" value="HTH_LACI"/>
    <property type="match status" value="1"/>
</dbReference>
<dbReference type="PROSITE" id="PS50932">
    <property type="entry name" value="HTH_LACI_2"/>
    <property type="match status" value="1"/>
</dbReference>
<evidence type="ECO:0000256" key="2">
    <source>
        <dbReference type="ARBA" id="ARBA00023015"/>
    </source>
</evidence>
<proteinExistence type="predicted"/>
<keyword evidence="1" id="KW-0678">Repressor</keyword>
<dbReference type="STRING" id="1134406.ADN00_15000"/>
<dbReference type="PROSITE" id="PS00356">
    <property type="entry name" value="HTH_LACI_1"/>
    <property type="match status" value="1"/>
</dbReference>
<keyword evidence="2" id="KW-0805">Transcription regulation</keyword>
<dbReference type="InterPro" id="IPR000843">
    <property type="entry name" value="HTH_LacI"/>
</dbReference>
<comment type="caution">
    <text evidence="6">The sequence shown here is derived from an EMBL/GenBank/DDBJ whole genome shotgun (WGS) entry which is preliminary data.</text>
</comment>
<sequence length="333" mass="36523">MSGSRPTIYDVAKKAGVSISTVSRVLNSPNKVNAETRVAVIDTISELGFIPKAEARARALKNLGRIGVITPFFTEPSFVQRLRGVASVLSSSQYELVVFSVDSITNLNSYLETIPLTRNLDGLILISLQLTAEQAERLSKHNIEVVLIEYPMYSLNCLEIDDQSGGRMAANYLLQKGYTNIAFIGTADTVEYGINPISSRLLGFMNRLSESGITLDAHSIHYASHDIEATRVLAKKVLMQPNPPAAIFAATDLQAIGVLRAAKELNLRVPQDLAVIGFDDLDLAEYFGLTTIHQPLDESGRIAAELLINRIQNPDRPAQHIRLPLTLIERETA</sequence>
<dbReference type="CDD" id="cd01392">
    <property type="entry name" value="HTH_LacI"/>
    <property type="match status" value="1"/>
</dbReference>
<evidence type="ECO:0000313" key="6">
    <source>
        <dbReference type="EMBL" id="KPL73093.1"/>
    </source>
</evidence>
<dbReference type="PANTHER" id="PTHR30146:SF148">
    <property type="entry name" value="HTH-TYPE TRANSCRIPTIONAL REPRESSOR PURR-RELATED"/>
    <property type="match status" value="1"/>
</dbReference>
<dbReference type="Pfam" id="PF00356">
    <property type="entry name" value="LacI"/>
    <property type="match status" value="1"/>
</dbReference>
<dbReference type="PRINTS" id="PR00036">
    <property type="entry name" value="HTHLACI"/>
</dbReference>
<organism evidence="6 7">
    <name type="scientific">Ornatilinea apprima</name>
    <dbReference type="NCBI Taxonomy" id="1134406"/>
    <lineage>
        <taxon>Bacteria</taxon>
        <taxon>Bacillati</taxon>
        <taxon>Chloroflexota</taxon>
        <taxon>Anaerolineae</taxon>
        <taxon>Anaerolineales</taxon>
        <taxon>Anaerolineaceae</taxon>
        <taxon>Ornatilinea</taxon>
    </lineage>
</organism>
<dbReference type="InterPro" id="IPR010982">
    <property type="entry name" value="Lambda_DNA-bd_dom_sf"/>
</dbReference>
<evidence type="ECO:0000256" key="4">
    <source>
        <dbReference type="ARBA" id="ARBA00023163"/>
    </source>
</evidence>
<dbReference type="SUPFAM" id="SSF53822">
    <property type="entry name" value="Periplasmic binding protein-like I"/>
    <property type="match status" value="1"/>
</dbReference>
<dbReference type="RefSeq" id="WP_075063846.1">
    <property type="nucleotide sequence ID" value="NZ_LGCL01000036.1"/>
</dbReference>
<dbReference type="Gene3D" id="1.10.260.40">
    <property type="entry name" value="lambda repressor-like DNA-binding domains"/>
    <property type="match status" value="1"/>
</dbReference>
<keyword evidence="4" id="KW-0804">Transcription</keyword>
<dbReference type="PANTHER" id="PTHR30146">
    <property type="entry name" value="LACI-RELATED TRANSCRIPTIONAL REPRESSOR"/>
    <property type="match status" value="1"/>
</dbReference>
<name>A0A0P6WVV2_9CHLR</name>
<dbReference type="SUPFAM" id="SSF47413">
    <property type="entry name" value="lambda repressor-like DNA-binding domains"/>
    <property type="match status" value="1"/>
</dbReference>
<dbReference type="InterPro" id="IPR028082">
    <property type="entry name" value="Peripla_BP_I"/>
</dbReference>
<evidence type="ECO:0000256" key="1">
    <source>
        <dbReference type="ARBA" id="ARBA00022491"/>
    </source>
</evidence>
<gene>
    <name evidence="6" type="ORF">ADN00_15000</name>
</gene>
<evidence type="ECO:0000313" key="7">
    <source>
        <dbReference type="Proteomes" id="UP000050417"/>
    </source>
</evidence>
<feature type="domain" description="HTH lacI-type" evidence="5">
    <location>
        <begin position="6"/>
        <end position="60"/>
    </location>
</feature>
<evidence type="ECO:0000259" key="5">
    <source>
        <dbReference type="PROSITE" id="PS50932"/>
    </source>
</evidence>
<dbReference type="EMBL" id="LGCL01000036">
    <property type="protein sequence ID" value="KPL73093.1"/>
    <property type="molecule type" value="Genomic_DNA"/>
</dbReference>
<dbReference type="AlphaFoldDB" id="A0A0P6WVV2"/>
<keyword evidence="3" id="KW-0238">DNA-binding</keyword>
<keyword evidence="7" id="KW-1185">Reference proteome</keyword>
<protein>
    <recommendedName>
        <fullName evidence="5">HTH lacI-type domain-containing protein</fullName>
    </recommendedName>
</protein>
<dbReference type="CDD" id="cd06267">
    <property type="entry name" value="PBP1_LacI_sugar_binding-like"/>
    <property type="match status" value="1"/>
</dbReference>
<evidence type="ECO:0000256" key="3">
    <source>
        <dbReference type="ARBA" id="ARBA00023125"/>
    </source>
</evidence>
<dbReference type="GO" id="GO:0000976">
    <property type="term" value="F:transcription cis-regulatory region binding"/>
    <property type="evidence" value="ECO:0007669"/>
    <property type="project" value="TreeGrafter"/>
</dbReference>
<dbReference type="Gene3D" id="3.40.50.2300">
    <property type="match status" value="2"/>
</dbReference>
<dbReference type="GO" id="GO:0003700">
    <property type="term" value="F:DNA-binding transcription factor activity"/>
    <property type="evidence" value="ECO:0007669"/>
    <property type="project" value="TreeGrafter"/>
</dbReference>